<reference evidence="1" key="1">
    <citation type="submission" date="2021-06" db="EMBL/GenBank/DDBJ databases">
        <authorList>
            <person name="Kallberg Y."/>
            <person name="Tangrot J."/>
            <person name="Rosling A."/>
        </authorList>
    </citation>
    <scope>NUCLEOTIDE SEQUENCE</scope>
    <source>
        <strain evidence="1">AZ414A</strain>
    </source>
</reference>
<dbReference type="GO" id="GO:0043161">
    <property type="term" value="P:proteasome-mediated ubiquitin-dependent protein catabolic process"/>
    <property type="evidence" value="ECO:0007669"/>
    <property type="project" value="TreeGrafter"/>
</dbReference>
<dbReference type="Proteomes" id="UP000789706">
    <property type="component" value="Unassembled WGS sequence"/>
</dbReference>
<dbReference type="EMBL" id="CAJVPK010000623">
    <property type="protein sequence ID" value="CAG8533035.1"/>
    <property type="molecule type" value="Genomic_DNA"/>
</dbReference>
<dbReference type="GO" id="GO:0005829">
    <property type="term" value="C:cytosol"/>
    <property type="evidence" value="ECO:0007669"/>
    <property type="project" value="TreeGrafter"/>
</dbReference>
<evidence type="ECO:0000313" key="2">
    <source>
        <dbReference type="Proteomes" id="UP000789706"/>
    </source>
</evidence>
<dbReference type="PANTHER" id="PTHR31531">
    <property type="entry name" value="E3 UBIQUITIN-PROTEIN LIGASE E3D FAMILY MEMBER"/>
    <property type="match status" value="1"/>
</dbReference>
<dbReference type="GO" id="GO:0005634">
    <property type="term" value="C:nucleus"/>
    <property type="evidence" value="ECO:0007669"/>
    <property type="project" value="TreeGrafter"/>
</dbReference>
<proteinExistence type="predicted"/>
<dbReference type="GO" id="GO:0000151">
    <property type="term" value="C:ubiquitin ligase complex"/>
    <property type="evidence" value="ECO:0007669"/>
    <property type="project" value="TreeGrafter"/>
</dbReference>
<dbReference type="PANTHER" id="PTHR31531:SF2">
    <property type="entry name" value="E3 UBIQUITIN-PROTEIN LIGASE E3D"/>
    <property type="match status" value="1"/>
</dbReference>
<dbReference type="GO" id="GO:0051865">
    <property type="term" value="P:protein autoubiquitination"/>
    <property type="evidence" value="ECO:0007669"/>
    <property type="project" value="TreeGrafter"/>
</dbReference>
<accession>A0A9N9AJC9</accession>
<dbReference type="GO" id="GO:0006513">
    <property type="term" value="P:protein monoubiquitination"/>
    <property type="evidence" value="ECO:0007669"/>
    <property type="project" value="TreeGrafter"/>
</dbReference>
<sequence>METTVFTEILPNIQSTNINFGIPVINTNKLKSIYKLEIKTSDSPSITTSLDSLDIKLKLRSYVRKKLSRESSLLSSSNKLPFSATEITINNFINILCGKHWIELLDCWMCHQEEYPQAQFIMNDIIVKENICLIGNTYYLIFPTNWTKGLSRKWRSMSCSRCLKPLGEGLYSMEDKTEGGKEIIIAADFLEAAKAHATYRFIIEGQKMNKPYILIITNALQDIKSQNKFSPDVIMTLHDLLVKENEMKINDDKTVEHFKYHDDICLQLLVTLKTSMNSLPFSKRVMMNDFNIERELQHEAIFQEKPSISQNTATCRKRKNELVPSELKLSVYFYGSYPQSTTGTISNSSEKFRSIYEVEHVPGEAKKFLERMRNDFSHKDEWVLMYKQNIQGYKKEVTNEEDSDLLDEMKGALYLPVDHGLRKLNQQERCTLNHYVFIDSDSGREYTSTIDTAASETILPYNFYKNIGKKGWSIIHRFASDYGSPSCLFYTKDPFDVSIGNDVE</sequence>
<protein>
    <submittedName>
        <fullName evidence="1">5517_t:CDS:1</fullName>
    </submittedName>
</protein>
<dbReference type="GO" id="GO:0061630">
    <property type="term" value="F:ubiquitin protein ligase activity"/>
    <property type="evidence" value="ECO:0007669"/>
    <property type="project" value="TreeGrafter"/>
</dbReference>
<dbReference type="InterPro" id="IPR019193">
    <property type="entry name" value="UBQ-conj_enz_E2-bd_prot"/>
</dbReference>
<name>A0A9N9AJC9_9GLOM</name>
<dbReference type="OrthoDB" id="66510at2759"/>
<dbReference type="AlphaFoldDB" id="A0A9N9AJC9"/>
<dbReference type="GO" id="GO:0031624">
    <property type="term" value="F:ubiquitin conjugating enzyme binding"/>
    <property type="evidence" value="ECO:0007669"/>
    <property type="project" value="TreeGrafter"/>
</dbReference>
<evidence type="ECO:0000313" key="1">
    <source>
        <dbReference type="EMBL" id="CAG8533035.1"/>
    </source>
</evidence>
<comment type="caution">
    <text evidence="1">The sequence shown here is derived from an EMBL/GenBank/DDBJ whole genome shotgun (WGS) entry which is preliminary data.</text>
</comment>
<dbReference type="Pfam" id="PF09814">
    <property type="entry name" value="HECT_2"/>
    <property type="match status" value="1"/>
</dbReference>
<dbReference type="GO" id="GO:0000209">
    <property type="term" value="P:protein polyubiquitination"/>
    <property type="evidence" value="ECO:0007669"/>
    <property type="project" value="TreeGrafter"/>
</dbReference>
<dbReference type="GO" id="GO:0030332">
    <property type="term" value="F:cyclin binding"/>
    <property type="evidence" value="ECO:0007669"/>
    <property type="project" value="TreeGrafter"/>
</dbReference>
<keyword evidence="2" id="KW-1185">Reference proteome</keyword>
<gene>
    <name evidence="1" type="ORF">DEBURN_LOCUS6235</name>
</gene>
<organism evidence="1 2">
    <name type="scientific">Diversispora eburnea</name>
    <dbReference type="NCBI Taxonomy" id="1213867"/>
    <lineage>
        <taxon>Eukaryota</taxon>
        <taxon>Fungi</taxon>
        <taxon>Fungi incertae sedis</taxon>
        <taxon>Mucoromycota</taxon>
        <taxon>Glomeromycotina</taxon>
        <taxon>Glomeromycetes</taxon>
        <taxon>Diversisporales</taxon>
        <taxon>Diversisporaceae</taxon>
        <taxon>Diversispora</taxon>
    </lineage>
</organism>